<proteinExistence type="predicted"/>
<sequence length="157" mass="17979">MKKWLLVSLCFVFSTTVFAHGDAKELDLKKFAQTYFDTMVKTQLPGTTPEALEDYLALLKDDIGHSHLPYVTDDSRQPDGKQAMRKGMTFYMGAHTEYKAELLNVFVFNHSAIAIRYKNSVKGIHPQNNQEIAYSQVMMEVLEIEDGKVAVIRKYHE</sequence>
<evidence type="ECO:0000313" key="3">
    <source>
        <dbReference type="Proteomes" id="UP001528411"/>
    </source>
</evidence>
<feature type="chain" id="PRO_5045643345" evidence="1">
    <location>
        <begin position="20"/>
        <end position="157"/>
    </location>
</feature>
<protein>
    <submittedName>
        <fullName evidence="2">Nuclear transport factor 2 family protein</fullName>
    </submittedName>
</protein>
<dbReference type="RefSeq" id="WP_215963551.1">
    <property type="nucleotide sequence ID" value="NZ_JAQOMS010000002.1"/>
</dbReference>
<accession>A0ABT5FBF0</accession>
<feature type="signal peptide" evidence="1">
    <location>
        <begin position="1"/>
        <end position="19"/>
    </location>
</feature>
<name>A0ABT5FBF0_9GAMM</name>
<dbReference type="EMBL" id="JAQOMS010000002">
    <property type="protein sequence ID" value="MDC2888869.1"/>
    <property type="molecule type" value="Genomic_DNA"/>
</dbReference>
<evidence type="ECO:0000313" key="2">
    <source>
        <dbReference type="EMBL" id="MDC2888869.1"/>
    </source>
</evidence>
<organism evidence="2 3">
    <name type="scientific">Psychrosphaera algicola</name>
    <dbReference type="NCBI Taxonomy" id="3023714"/>
    <lineage>
        <taxon>Bacteria</taxon>
        <taxon>Pseudomonadati</taxon>
        <taxon>Pseudomonadota</taxon>
        <taxon>Gammaproteobacteria</taxon>
        <taxon>Alteromonadales</taxon>
        <taxon>Pseudoalteromonadaceae</taxon>
        <taxon>Psychrosphaera</taxon>
    </lineage>
</organism>
<evidence type="ECO:0000256" key="1">
    <source>
        <dbReference type="SAM" id="SignalP"/>
    </source>
</evidence>
<keyword evidence="1" id="KW-0732">Signal</keyword>
<keyword evidence="3" id="KW-1185">Reference proteome</keyword>
<comment type="caution">
    <text evidence="2">The sequence shown here is derived from an EMBL/GenBank/DDBJ whole genome shotgun (WGS) entry which is preliminary data.</text>
</comment>
<gene>
    <name evidence="2" type="ORF">PN838_08885</name>
</gene>
<reference evidence="2 3" key="1">
    <citation type="submission" date="2023-01" db="EMBL/GenBank/DDBJ databases">
        <title>Psychrosphaera sp. nov., isolated from marine algae.</title>
        <authorList>
            <person name="Bayburt H."/>
            <person name="Choi B.J."/>
            <person name="Kim J.M."/>
            <person name="Choi D.G."/>
            <person name="Jeon C.O."/>
        </authorList>
    </citation>
    <scope>NUCLEOTIDE SEQUENCE [LARGE SCALE GENOMIC DNA]</scope>
    <source>
        <strain evidence="2 3">G1-22</strain>
    </source>
</reference>
<dbReference type="Proteomes" id="UP001528411">
    <property type="component" value="Unassembled WGS sequence"/>
</dbReference>